<accession>A0A1I4WS53</accession>
<sequence>MRQVAHTLNNFLQRFRLQPYHLDPQFFQQIDLTLRITTTPCQHDIGFQRENALDVNTLPASDVLNFSGGGWKIRIAAEAYRGNSGGESQLC</sequence>
<gene>
    <name evidence="1" type="ORF">SAMN05216516_10340</name>
</gene>
<proteinExistence type="predicted"/>
<evidence type="ECO:0000313" key="1">
    <source>
        <dbReference type="EMBL" id="SFN16648.1"/>
    </source>
</evidence>
<evidence type="ECO:0000313" key="2">
    <source>
        <dbReference type="Proteomes" id="UP000242222"/>
    </source>
</evidence>
<organism evidence="1 2">
    <name type="scientific">Izhakiella capsodis</name>
    <dbReference type="NCBI Taxonomy" id="1367852"/>
    <lineage>
        <taxon>Bacteria</taxon>
        <taxon>Pseudomonadati</taxon>
        <taxon>Pseudomonadota</taxon>
        <taxon>Gammaproteobacteria</taxon>
        <taxon>Enterobacterales</taxon>
        <taxon>Erwiniaceae</taxon>
        <taxon>Izhakiella</taxon>
    </lineage>
</organism>
<keyword evidence="2" id="KW-1185">Reference proteome</keyword>
<protein>
    <submittedName>
        <fullName evidence="1">Uncharacterized protein</fullName>
    </submittedName>
</protein>
<dbReference type="AlphaFoldDB" id="A0A1I4WS53"/>
<name>A0A1I4WS53_9GAMM</name>
<dbReference type="EMBL" id="FOVC01000003">
    <property type="protein sequence ID" value="SFN16648.1"/>
    <property type="molecule type" value="Genomic_DNA"/>
</dbReference>
<reference evidence="2" key="1">
    <citation type="submission" date="2016-10" db="EMBL/GenBank/DDBJ databases">
        <authorList>
            <person name="Varghese N."/>
            <person name="Submissions S."/>
        </authorList>
    </citation>
    <scope>NUCLEOTIDE SEQUENCE [LARGE SCALE GENOMIC DNA]</scope>
    <source>
        <strain evidence="2">N6PO6</strain>
    </source>
</reference>
<dbReference type="Proteomes" id="UP000242222">
    <property type="component" value="Unassembled WGS sequence"/>
</dbReference>